<dbReference type="Pfam" id="PF03372">
    <property type="entry name" value="Exo_endo_phos"/>
    <property type="match status" value="1"/>
</dbReference>
<sequence length="382" mass="42991">MHAQTTQLRVATFNASFDRQEAGQLSKEMQSGNVPQIERVAEIIQRVAPDVLLITEFDNDGEGKDQQVMKDFLKNYLARSYNHSTPIAYPYFYLVATNTGKLTKVDRNGDGKLSLPMDSYGFGTFHGQYAFAVLSQYPLLTDEQRTFQTFLWKNMPNAVLPDAKLGSGKGDYFSKEVLSDFRLSSKNHLDLPIDINGKRLHLLAMHPTPPVFDGPEDRNGRRNHDEIRLFADYISLDPANSSYLVDDQGNRGGLSQDARFVLMGDFNADPIDGDSFQASINQLLNHPRVHKETAIGSRVPQSAGGQQYRTSKSVKGESRFWTHVYPLRLDYVLPSSNVEVIKSGVFWPAKGSKLRYLVEDEAGNQAKQVSSDHRLVWVDIKL</sequence>
<comment type="caution">
    <text evidence="2">The sequence shown here is derived from an EMBL/GenBank/DDBJ whole genome shotgun (WGS) entry which is preliminary data.</text>
</comment>
<proteinExistence type="predicted"/>
<protein>
    <submittedName>
        <fullName evidence="2">Endonuclease</fullName>
    </submittedName>
</protein>
<dbReference type="InterPro" id="IPR036691">
    <property type="entry name" value="Endo/exonu/phosph_ase_sf"/>
</dbReference>
<dbReference type="RefSeq" id="WP_233132625.1">
    <property type="nucleotide sequence ID" value="NZ_BSPO01000002.1"/>
</dbReference>
<dbReference type="GO" id="GO:0004519">
    <property type="term" value="F:endonuclease activity"/>
    <property type="evidence" value="ECO:0007669"/>
    <property type="project" value="UniProtKB-KW"/>
</dbReference>
<evidence type="ECO:0000313" key="2">
    <source>
        <dbReference type="EMBL" id="GLS82576.1"/>
    </source>
</evidence>
<name>A0AA37TQ64_9GAMM</name>
<reference evidence="2 3" key="1">
    <citation type="journal article" date="2014" name="Int. J. Syst. Evol. Microbiol.">
        <title>Complete genome sequence of Corynebacterium casei LMG S-19264T (=DSM 44701T), isolated from a smear-ripened cheese.</title>
        <authorList>
            <consortium name="US DOE Joint Genome Institute (JGI-PGF)"/>
            <person name="Walter F."/>
            <person name="Albersmeier A."/>
            <person name="Kalinowski J."/>
            <person name="Ruckert C."/>
        </authorList>
    </citation>
    <scope>NUCLEOTIDE SEQUENCE [LARGE SCALE GENOMIC DNA]</scope>
    <source>
        <strain evidence="2 3">NBRC 112785</strain>
    </source>
</reference>
<keyword evidence="2" id="KW-0255">Endonuclease</keyword>
<organism evidence="2 3">
    <name type="scientific">Paraferrimonas haliotis</name>
    <dbReference type="NCBI Taxonomy" id="2013866"/>
    <lineage>
        <taxon>Bacteria</taxon>
        <taxon>Pseudomonadati</taxon>
        <taxon>Pseudomonadota</taxon>
        <taxon>Gammaproteobacteria</taxon>
        <taxon>Alteromonadales</taxon>
        <taxon>Ferrimonadaceae</taxon>
        <taxon>Paraferrimonas</taxon>
    </lineage>
</organism>
<dbReference type="Gene3D" id="3.60.10.10">
    <property type="entry name" value="Endonuclease/exonuclease/phosphatase"/>
    <property type="match status" value="1"/>
</dbReference>
<evidence type="ECO:0000313" key="3">
    <source>
        <dbReference type="Proteomes" id="UP001157439"/>
    </source>
</evidence>
<dbReference type="EMBL" id="BSPO01000002">
    <property type="protein sequence ID" value="GLS82576.1"/>
    <property type="molecule type" value="Genomic_DNA"/>
</dbReference>
<keyword evidence="2" id="KW-0540">Nuclease</keyword>
<dbReference type="AlphaFoldDB" id="A0AA37TQ64"/>
<feature type="domain" description="Endonuclease/exonuclease/phosphatase" evidence="1">
    <location>
        <begin position="12"/>
        <end position="373"/>
    </location>
</feature>
<keyword evidence="2" id="KW-0378">Hydrolase</keyword>
<dbReference type="InterPro" id="IPR005135">
    <property type="entry name" value="Endo/exonuclease/phosphatase"/>
</dbReference>
<dbReference type="Proteomes" id="UP001157439">
    <property type="component" value="Unassembled WGS sequence"/>
</dbReference>
<dbReference type="SUPFAM" id="SSF56219">
    <property type="entry name" value="DNase I-like"/>
    <property type="match status" value="1"/>
</dbReference>
<keyword evidence="3" id="KW-1185">Reference proteome</keyword>
<gene>
    <name evidence="2" type="ORF">GCM10007894_05530</name>
</gene>
<accession>A0AA37TQ64</accession>
<evidence type="ECO:0000259" key="1">
    <source>
        <dbReference type="Pfam" id="PF03372"/>
    </source>
</evidence>